<dbReference type="PANTHER" id="PTHR11803">
    <property type="entry name" value="2-IMINOBUTANOATE/2-IMINOPROPANOATE DEAMINASE RIDA"/>
    <property type="match status" value="1"/>
</dbReference>
<comment type="similarity">
    <text evidence="1">Belongs to the RutC family.</text>
</comment>
<proteinExistence type="inferred from homology"/>
<keyword evidence="4" id="KW-1185">Reference proteome</keyword>
<dbReference type="InterPro" id="IPR035959">
    <property type="entry name" value="RutC-like_sf"/>
</dbReference>
<keyword evidence="2" id="KW-0732">Signal</keyword>
<dbReference type="InterPro" id="IPR006175">
    <property type="entry name" value="YjgF/YER057c/UK114"/>
</dbReference>
<dbReference type="STRING" id="489703.SAMN04488038_106106"/>
<dbReference type="CDD" id="cd06151">
    <property type="entry name" value="YjgF_YER057c_UK114_like_3"/>
    <property type="match status" value="1"/>
</dbReference>
<reference evidence="3 4" key="1">
    <citation type="submission" date="2016-10" db="EMBL/GenBank/DDBJ databases">
        <authorList>
            <person name="de Groot N.N."/>
        </authorList>
    </citation>
    <scope>NUCLEOTIDE SEQUENCE [LARGE SCALE GENOMIC DNA]</scope>
    <source>
        <strain evidence="3 4">DSM 25927</strain>
    </source>
</reference>
<evidence type="ECO:0000313" key="4">
    <source>
        <dbReference type="Proteomes" id="UP000199233"/>
    </source>
</evidence>
<dbReference type="GO" id="GO:0005829">
    <property type="term" value="C:cytosol"/>
    <property type="evidence" value="ECO:0007669"/>
    <property type="project" value="TreeGrafter"/>
</dbReference>
<feature type="chain" id="PRO_5011628942" evidence="2">
    <location>
        <begin position="25"/>
        <end position="169"/>
    </location>
</feature>
<dbReference type="PROSITE" id="PS01094">
    <property type="entry name" value="UPF0076"/>
    <property type="match status" value="1"/>
</dbReference>
<evidence type="ECO:0000256" key="1">
    <source>
        <dbReference type="ARBA" id="ARBA00010552"/>
    </source>
</evidence>
<organism evidence="3 4">
    <name type="scientific">Solimonas aquatica</name>
    <dbReference type="NCBI Taxonomy" id="489703"/>
    <lineage>
        <taxon>Bacteria</taxon>
        <taxon>Pseudomonadati</taxon>
        <taxon>Pseudomonadota</taxon>
        <taxon>Gammaproteobacteria</taxon>
        <taxon>Nevskiales</taxon>
        <taxon>Nevskiaceae</taxon>
        <taxon>Solimonas</taxon>
    </lineage>
</organism>
<dbReference type="SUPFAM" id="SSF55298">
    <property type="entry name" value="YjgF-like"/>
    <property type="match status" value="1"/>
</dbReference>
<dbReference type="GO" id="GO:0019239">
    <property type="term" value="F:deaminase activity"/>
    <property type="evidence" value="ECO:0007669"/>
    <property type="project" value="TreeGrafter"/>
</dbReference>
<dbReference type="EMBL" id="FOFS01000006">
    <property type="protein sequence ID" value="SEQ41594.1"/>
    <property type="molecule type" value="Genomic_DNA"/>
</dbReference>
<protein>
    <submittedName>
        <fullName evidence="3">Enamine deaminase RidA, house cleaning of reactive enamine intermediates, YjgF/YER057c/UK114 family</fullName>
    </submittedName>
</protein>
<feature type="signal peptide" evidence="2">
    <location>
        <begin position="1"/>
        <end position="24"/>
    </location>
</feature>
<sequence>MSIRFIFAGAAVLLCALQTGCASMSLGSDVTRYKGASNFPIAMGVEVPAGKNLVFLSGATPPVSNPKAPKDSQAAYGDTQTQTYNVLKTIEDNLKSMGLGMKDVVKMTVFLAGDPNKGGAMDFGGMMAAYTKFFGTADQPNLPSRSTVQVAQLVNPVFLVEIEVVAVRP</sequence>
<dbReference type="Proteomes" id="UP000199233">
    <property type="component" value="Unassembled WGS sequence"/>
</dbReference>
<name>A0A1H9FUN7_9GAMM</name>
<dbReference type="Gene3D" id="3.30.1330.40">
    <property type="entry name" value="RutC-like"/>
    <property type="match status" value="1"/>
</dbReference>
<gene>
    <name evidence="3" type="ORF">SAMN04488038_106106</name>
</gene>
<dbReference type="InterPro" id="IPR019897">
    <property type="entry name" value="RidA_CS"/>
</dbReference>
<dbReference type="AlphaFoldDB" id="A0A1H9FUN7"/>
<dbReference type="PANTHER" id="PTHR11803:SF59">
    <property type="entry name" value="ENDORIBONUCLEASE"/>
    <property type="match status" value="1"/>
</dbReference>
<dbReference type="OrthoDB" id="9803101at2"/>
<evidence type="ECO:0000256" key="2">
    <source>
        <dbReference type="SAM" id="SignalP"/>
    </source>
</evidence>
<accession>A0A1H9FUN7</accession>
<evidence type="ECO:0000313" key="3">
    <source>
        <dbReference type="EMBL" id="SEQ41594.1"/>
    </source>
</evidence>
<dbReference type="Pfam" id="PF01042">
    <property type="entry name" value="Ribonuc_L-PSP"/>
    <property type="match status" value="1"/>
</dbReference>